<dbReference type="InterPro" id="IPR029058">
    <property type="entry name" value="AB_hydrolase_fold"/>
</dbReference>
<dbReference type="Pfam" id="PF08840">
    <property type="entry name" value="BAAT_C"/>
    <property type="match status" value="1"/>
</dbReference>
<dbReference type="PANTHER" id="PTHR10824">
    <property type="entry name" value="ACYL-COENZYME A THIOESTERASE-RELATED"/>
    <property type="match status" value="1"/>
</dbReference>
<dbReference type="Gene3D" id="3.40.50.1820">
    <property type="entry name" value="alpha/beta hydrolase"/>
    <property type="match status" value="1"/>
</dbReference>
<comment type="caution">
    <text evidence="2">The sequence shown here is derived from an EMBL/GenBank/DDBJ whole genome shotgun (WGS) entry which is preliminary data.</text>
</comment>
<dbReference type="GO" id="GO:0006637">
    <property type="term" value="P:acyl-CoA metabolic process"/>
    <property type="evidence" value="ECO:0007669"/>
    <property type="project" value="TreeGrafter"/>
</dbReference>
<dbReference type="FunFam" id="3.40.50.1820:FF:000024">
    <property type="entry name" value="acyl-coenzyme A thioesterase 4"/>
    <property type="match status" value="1"/>
</dbReference>
<evidence type="ECO:0000313" key="3">
    <source>
        <dbReference type="Proteomes" id="UP000287033"/>
    </source>
</evidence>
<gene>
    <name evidence="2" type="ORF">chiPu_0010821</name>
</gene>
<dbReference type="OrthoDB" id="6347013at2759"/>
<dbReference type="STRING" id="137246.A0A401SPP8"/>
<dbReference type="GO" id="GO:0006631">
    <property type="term" value="P:fatty acid metabolic process"/>
    <property type="evidence" value="ECO:0007669"/>
    <property type="project" value="TreeGrafter"/>
</dbReference>
<sequence length="265" mass="29173">MIFHQNGVGDGPFPGLIDLFGDEGGLIEFRACLLASRGFATLALPYFGFEDLPMTMTDLHLEYFEEAVNYLKKHPKVKGPGIGVIGSSKGGDLALSMITFLPQVVASVCISGCHANTITDLHYKDMRLPSLSYNVDRIIVSDSGILDMSKTLENPSTNKGSIIPLEKAEGHILFVVGEDDKIWDSKFFASEAIKRLKKNGKDNYKLLSYPGTGHCIDPPCSPFRPAKIDRLFGLPVLLGGEAIKHCYAQQDAWEKIQEFLRLHLG</sequence>
<protein>
    <recommendedName>
        <fullName evidence="1">BAAT/Acyl-CoA thioester hydrolase C-terminal domain-containing protein</fullName>
    </recommendedName>
</protein>
<evidence type="ECO:0000313" key="2">
    <source>
        <dbReference type="EMBL" id="GCC32360.1"/>
    </source>
</evidence>
<dbReference type="OMA" id="IEKPYQR"/>
<dbReference type="GO" id="GO:0047617">
    <property type="term" value="F:fatty acyl-CoA hydrolase activity"/>
    <property type="evidence" value="ECO:0007669"/>
    <property type="project" value="TreeGrafter"/>
</dbReference>
<proteinExistence type="predicted"/>
<dbReference type="AlphaFoldDB" id="A0A401SPP8"/>
<feature type="domain" description="BAAT/Acyl-CoA thioester hydrolase C-terminal" evidence="1">
    <location>
        <begin position="60"/>
        <end position="265"/>
    </location>
</feature>
<keyword evidence="3" id="KW-1185">Reference proteome</keyword>
<evidence type="ECO:0000259" key="1">
    <source>
        <dbReference type="Pfam" id="PF08840"/>
    </source>
</evidence>
<accession>A0A401SPP8</accession>
<dbReference type="InterPro" id="IPR014940">
    <property type="entry name" value="BAAT_C"/>
</dbReference>
<dbReference type="SUPFAM" id="SSF53474">
    <property type="entry name" value="alpha/beta-Hydrolases"/>
    <property type="match status" value="1"/>
</dbReference>
<organism evidence="2 3">
    <name type="scientific">Chiloscyllium punctatum</name>
    <name type="common">Brownbanded bambooshark</name>
    <name type="synonym">Hemiscyllium punctatum</name>
    <dbReference type="NCBI Taxonomy" id="137246"/>
    <lineage>
        <taxon>Eukaryota</taxon>
        <taxon>Metazoa</taxon>
        <taxon>Chordata</taxon>
        <taxon>Craniata</taxon>
        <taxon>Vertebrata</taxon>
        <taxon>Chondrichthyes</taxon>
        <taxon>Elasmobranchii</taxon>
        <taxon>Galeomorphii</taxon>
        <taxon>Galeoidea</taxon>
        <taxon>Orectolobiformes</taxon>
        <taxon>Hemiscylliidae</taxon>
        <taxon>Chiloscyllium</taxon>
    </lineage>
</organism>
<name>A0A401SPP8_CHIPU</name>
<dbReference type="Proteomes" id="UP000287033">
    <property type="component" value="Unassembled WGS sequence"/>
</dbReference>
<dbReference type="PANTHER" id="PTHR10824:SF39">
    <property type="entry name" value="DYNEIN AXONEMAL LIGHT CHAIN 1"/>
    <property type="match status" value="1"/>
</dbReference>
<reference evidence="2 3" key="1">
    <citation type="journal article" date="2018" name="Nat. Ecol. Evol.">
        <title>Shark genomes provide insights into elasmobranch evolution and the origin of vertebrates.</title>
        <authorList>
            <person name="Hara Y"/>
            <person name="Yamaguchi K"/>
            <person name="Onimaru K"/>
            <person name="Kadota M"/>
            <person name="Koyanagi M"/>
            <person name="Keeley SD"/>
            <person name="Tatsumi K"/>
            <person name="Tanaka K"/>
            <person name="Motone F"/>
            <person name="Kageyama Y"/>
            <person name="Nozu R"/>
            <person name="Adachi N"/>
            <person name="Nishimura O"/>
            <person name="Nakagawa R"/>
            <person name="Tanegashima C"/>
            <person name="Kiyatake I"/>
            <person name="Matsumoto R"/>
            <person name="Murakumo K"/>
            <person name="Nishida K"/>
            <person name="Terakita A"/>
            <person name="Kuratani S"/>
            <person name="Sato K"/>
            <person name="Hyodo S Kuraku.S."/>
        </authorList>
    </citation>
    <scope>NUCLEOTIDE SEQUENCE [LARGE SCALE GENOMIC DNA]</scope>
</reference>
<dbReference type="EMBL" id="BEZZ01000429">
    <property type="protein sequence ID" value="GCC32360.1"/>
    <property type="molecule type" value="Genomic_DNA"/>
</dbReference>